<feature type="transmembrane region" description="Helical" evidence="7">
    <location>
        <begin position="16"/>
        <end position="34"/>
    </location>
</feature>
<dbReference type="RefSeq" id="WP_097010259.1">
    <property type="nucleotide sequence ID" value="NZ_LT907975.1"/>
</dbReference>
<feature type="transmembrane region" description="Helical" evidence="7">
    <location>
        <begin position="46"/>
        <end position="65"/>
    </location>
</feature>
<dbReference type="GO" id="GO:0005886">
    <property type="term" value="C:plasma membrane"/>
    <property type="evidence" value="ECO:0007669"/>
    <property type="project" value="UniProtKB-SubCell"/>
</dbReference>
<evidence type="ECO:0000313" key="10">
    <source>
        <dbReference type="Proteomes" id="UP000219215"/>
    </source>
</evidence>
<evidence type="ECO:0000256" key="6">
    <source>
        <dbReference type="ARBA" id="ARBA00023136"/>
    </source>
</evidence>
<evidence type="ECO:0000256" key="2">
    <source>
        <dbReference type="ARBA" id="ARBA00009298"/>
    </source>
</evidence>
<keyword evidence="10" id="KW-1185">Reference proteome</keyword>
<keyword evidence="6 7" id="KW-0472">Membrane</keyword>
<accession>A0A2C8F2Z7</accession>
<keyword evidence="4 7" id="KW-0812">Transmembrane</keyword>
<proteinExistence type="inferred from homology"/>
<evidence type="ECO:0000256" key="4">
    <source>
        <dbReference type="ARBA" id="ARBA00022692"/>
    </source>
</evidence>
<dbReference type="Pfam" id="PF02308">
    <property type="entry name" value="MgtC"/>
    <property type="match status" value="1"/>
</dbReference>
<dbReference type="EMBL" id="LT907975">
    <property type="protein sequence ID" value="SOB56919.1"/>
    <property type="molecule type" value="Genomic_DNA"/>
</dbReference>
<keyword evidence="3" id="KW-1003">Cell membrane</keyword>
<comment type="subcellular location">
    <subcellularLocation>
        <location evidence="1">Cell membrane</location>
        <topology evidence="1">Multi-pass membrane protein</topology>
    </subcellularLocation>
</comment>
<dbReference type="InterPro" id="IPR049177">
    <property type="entry name" value="MgtC_SapB_SrpB_YhiD_N"/>
</dbReference>
<feature type="domain" description="MgtC/SapB/SrpB/YhiD N-terminal" evidence="8">
    <location>
        <begin position="21"/>
        <end position="141"/>
    </location>
</feature>
<evidence type="ECO:0000259" key="8">
    <source>
        <dbReference type="Pfam" id="PF02308"/>
    </source>
</evidence>
<dbReference type="PANTHER" id="PTHR33778:SF1">
    <property type="entry name" value="MAGNESIUM TRANSPORTER YHID-RELATED"/>
    <property type="match status" value="1"/>
</dbReference>
<dbReference type="InterPro" id="IPR003416">
    <property type="entry name" value="MgtC/SapB/SrpB/YhiD_fam"/>
</dbReference>
<evidence type="ECO:0000256" key="3">
    <source>
        <dbReference type="ARBA" id="ARBA00022475"/>
    </source>
</evidence>
<keyword evidence="5 7" id="KW-1133">Transmembrane helix</keyword>
<comment type="similarity">
    <text evidence="2">Belongs to the MgtC/SapB family.</text>
</comment>
<dbReference type="PRINTS" id="PR01837">
    <property type="entry name" value="MGTCSAPBPROT"/>
</dbReference>
<reference evidence="10" key="1">
    <citation type="submission" date="2017-09" db="EMBL/GenBank/DDBJ databases">
        <authorList>
            <person name="Regsiter A."/>
            <person name="William W."/>
        </authorList>
    </citation>
    <scope>NUCLEOTIDE SEQUENCE [LARGE SCALE GENOMIC DNA]</scope>
    <source>
        <strain evidence="10">500-1</strain>
    </source>
</reference>
<protein>
    <submittedName>
        <fullName evidence="9">Putative Mg2+ transporter-C (MgtC) family protein</fullName>
    </submittedName>
</protein>
<evidence type="ECO:0000256" key="1">
    <source>
        <dbReference type="ARBA" id="ARBA00004651"/>
    </source>
</evidence>
<dbReference type="PANTHER" id="PTHR33778">
    <property type="entry name" value="PROTEIN MGTC"/>
    <property type="match status" value="1"/>
</dbReference>
<dbReference type="KEGG" id="pprf:DPRO_0042"/>
<sequence length="152" mass="16392">MDFLQVFEIDWTRVGWHLRHLLVAYVLALPIGFNREQSDTRFGMRTFPLVAVVTCGFMLVGISVLDSTEAESKVFQGIVTGIGFLGGGAILKDGGSVIGTATAASIWNTGAIGIAVAFNQYEIAIVLSLLNYVTLRLVGGVKKQVKEAQDDQ</sequence>
<dbReference type="Proteomes" id="UP000219215">
    <property type="component" value="Chromosome DPRO"/>
</dbReference>
<dbReference type="AlphaFoldDB" id="A0A2C8F2Z7"/>
<name>A0A2C8F2Z7_9BACT</name>
<dbReference type="OrthoDB" id="9811198at2"/>
<organism evidence="9 10">
    <name type="scientific">Pseudodesulfovibrio profundus</name>
    <dbReference type="NCBI Taxonomy" id="57320"/>
    <lineage>
        <taxon>Bacteria</taxon>
        <taxon>Pseudomonadati</taxon>
        <taxon>Thermodesulfobacteriota</taxon>
        <taxon>Desulfovibrionia</taxon>
        <taxon>Desulfovibrionales</taxon>
        <taxon>Desulfovibrionaceae</taxon>
    </lineage>
</organism>
<gene>
    <name evidence="9" type="ORF">DPRO_0042</name>
</gene>
<evidence type="ECO:0000313" key="9">
    <source>
        <dbReference type="EMBL" id="SOB56919.1"/>
    </source>
</evidence>
<evidence type="ECO:0000256" key="7">
    <source>
        <dbReference type="SAM" id="Phobius"/>
    </source>
</evidence>
<evidence type="ECO:0000256" key="5">
    <source>
        <dbReference type="ARBA" id="ARBA00022989"/>
    </source>
</evidence>